<proteinExistence type="inferred from homology"/>
<dbReference type="InterPro" id="IPR042113">
    <property type="entry name" value="P_AcTrfase_dom1"/>
</dbReference>
<evidence type="ECO:0000259" key="9">
    <source>
        <dbReference type="Pfam" id="PF01515"/>
    </source>
</evidence>
<comment type="pathway">
    <text evidence="2">Metabolic intermediate biosynthesis; acetyl-CoA biosynthesis; acetyl-CoA from acetate: step 2/2.</text>
</comment>
<dbReference type="NCBIfam" id="TIGR00651">
    <property type="entry name" value="pta"/>
    <property type="match status" value="1"/>
</dbReference>
<dbReference type="AlphaFoldDB" id="B3QVZ2"/>
<evidence type="ECO:0000313" key="10">
    <source>
        <dbReference type="EMBL" id="ACF14646.1"/>
    </source>
</evidence>
<dbReference type="EC" id="2.3.1.8" evidence="4"/>
<keyword evidence="11" id="KW-1185">Reference proteome</keyword>
<sequence length="335" mass="36340">MEVIRKIRERAKSKKATIVLPEADDDRTLIAASELAEMELVKPVLIGNSDDIIERFSALGLTYNSTKIRIVDIQKSGKLSDFTNEYFNFRKHKGISYEEAKSVMSSPLFFGAMMVHHQEADGCVAGAVSTTADVLRAGIQIIGIEKEKARLISSFFLMVFPDDHRAAPGRALTYADCAVLPDPDAEALADIAILTAESHQQLTGEEPKVAMLSFSTKGSAAHENVTKVQKATEIAKQKQPDLKIDGEMQFDAAFIEAIGKRKAPQSDVAGKANVFIFPNLDAGNIGYKLTERLASATAIGPIIQGLVKPMNDLSRGAKPSDIVDVCCICALKKQS</sequence>
<evidence type="ECO:0000256" key="1">
    <source>
        <dbReference type="ARBA" id="ARBA00000705"/>
    </source>
</evidence>
<reference evidence="10 11" key="1">
    <citation type="submission" date="2008-06" db="EMBL/GenBank/DDBJ databases">
        <title>Complete sequence of Chloroherpeton thalassium ATCC 35110.</title>
        <authorList>
            <consortium name="US DOE Joint Genome Institute"/>
            <person name="Lucas S."/>
            <person name="Copeland A."/>
            <person name="Lapidus A."/>
            <person name="Glavina del Rio T."/>
            <person name="Dalin E."/>
            <person name="Tice H."/>
            <person name="Bruce D."/>
            <person name="Goodwin L."/>
            <person name="Pitluck S."/>
            <person name="Schmutz J."/>
            <person name="Larimer F."/>
            <person name="Land M."/>
            <person name="Hauser L."/>
            <person name="Kyrpides N."/>
            <person name="Mikhailova N."/>
            <person name="Liu Z."/>
            <person name="Li T."/>
            <person name="Zhao F."/>
            <person name="Overmann J."/>
            <person name="Bryant D.A."/>
            <person name="Richardson P."/>
        </authorList>
    </citation>
    <scope>NUCLEOTIDE SEQUENCE [LARGE SCALE GENOMIC DNA]</scope>
    <source>
        <strain evidence="11">ATCC 35110 / GB-78</strain>
    </source>
</reference>
<keyword evidence="6 10" id="KW-0808">Transferase</keyword>
<evidence type="ECO:0000256" key="8">
    <source>
        <dbReference type="ARBA" id="ARBA00031108"/>
    </source>
</evidence>
<gene>
    <name evidence="10" type="ordered locus">Ctha_2195</name>
</gene>
<comment type="catalytic activity">
    <reaction evidence="1">
        <text>acetyl-CoA + phosphate = acetyl phosphate + CoA</text>
        <dbReference type="Rhea" id="RHEA:19521"/>
        <dbReference type="ChEBI" id="CHEBI:22191"/>
        <dbReference type="ChEBI" id="CHEBI:43474"/>
        <dbReference type="ChEBI" id="CHEBI:57287"/>
        <dbReference type="ChEBI" id="CHEBI:57288"/>
        <dbReference type="EC" id="2.3.1.8"/>
    </reaction>
</comment>
<dbReference type="GO" id="GO:0008959">
    <property type="term" value="F:phosphate acetyltransferase activity"/>
    <property type="evidence" value="ECO:0007669"/>
    <property type="project" value="UniProtKB-EC"/>
</dbReference>
<evidence type="ECO:0000256" key="5">
    <source>
        <dbReference type="ARBA" id="ARBA00021528"/>
    </source>
</evidence>
<dbReference type="InterPro" id="IPR042112">
    <property type="entry name" value="P_AcTrfase_dom2"/>
</dbReference>
<dbReference type="InterPro" id="IPR012147">
    <property type="entry name" value="P_Ac_Bu_trans"/>
</dbReference>
<dbReference type="EMBL" id="CP001100">
    <property type="protein sequence ID" value="ACF14646.1"/>
    <property type="molecule type" value="Genomic_DNA"/>
</dbReference>
<dbReference type="InterPro" id="IPR004614">
    <property type="entry name" value="P_AcTrfase"/>
</dbReference>
<dbReference type="KEGG" id="cts:Ctha_2195"/>
<dbReference type="HOGENOM" id="CLU_019723_0_1_10"/>
<dbReference type="PIRSF" id="PIRSF000428">
    <property type="entry name" value="P_Ac_trans"/>
    <property type="match status" value="1"/>
</dbReference>
<dbReference type="Proteomes" id="UP000001208">
    <property type="component" value="Chromosome"/>
</dbReference>
<dbReference type="PANTHER" id="PTHR43356:SF3">
    <property type="entry name" value="PHOSPHATE ACETYLTRANSFERASE"/>
    <property type="match status" value="1"/>
</dbReference>
<accession>B3QVZ2</accession>
<evidence type="ECO:0000256" key="7">
    <source>
        <dbReference type="ARBA" id="ARBA00023315"/>
    </source>
</evidence>
<dbReference type="Gene3D" id="3.40.50.10950">
    <property type="match status" value="1"/>
</dbReference>
<dbReference type="Pfam" id="PF01515">
    <property type="entry name" value="PTA_PTB"/>
    <property type="match status" value="1"/>
</dbReference>
<evidence type="ECO:0000313" key="11">
    <source>
        <dbReference type="Proteomes" id="UP000001208"/>
    </source>
</evidence>
<dbReference type="InterPro" id="IPR002505">
    <property type="entry name" value="PTA_PTB"/>
</dbReference>
<comment type="similarity">
    <text evidence="3">Belongs to the phosphate acetyltransferase and butyryltransferase family.</text>
</comment>
<protein>
    <recommendedName>
        <fullName evidence="5">Phosphate acetyltransferase</fullName>
        <ecNumber evidence="4">2.3.1.8</ecNumber>
    </recommendedName>
    <alternativeName>
        <fullName evidence="8">Phosphotransacetylase</fullName>
    </alternativeName>
</protein>
<dbReference type="eggNOG" id="COG0280">
    <property type="taxonomic scope" value="Bacteria"/>
</dbReference>
<dbReference type="OrthoDB" id="9805787at2"/>
<dbReference type="STRING" id="517418.Ctha_2195"/>
<dbReference type="RefSeq" id="WP_012500729.1">
    <property type="nucleotide sequence ID" value="NC_011026.1"/>
</dbReference>
<keyword evidence="7 10" id="KW-0012">Acyltransferase</keyword>
<name>B3QVZ2_CHLT3</name>
<feature type="domain" description="Phosphate acetyl/butaryl transferase" evidence="9">
    <location>
        <begin position="3"/>
        <end position="329"/>
    </location>
</feature>
<evidence type="ECO:0000256" key="3">
    <source>
        <dbReference type="ARBA" id="ARBA00005656"/>
    </source>
</evidence>
<dbReference type="Gene3D" id="3.40.50.10750">
    <property type="entry name" value="Isocitrate/Isopropylmalate dehydrogenase-like"/>
    <property type="match status" value="1"/>
</dbReference>
<evidence type="ECO:0000256" key="2">
    <source>
        <dbReference type="ARBA" id="ARBA00004989"/>
    </source>
</evidence>
<organism evidence="10 11">
    <name type="scientific">Chloroherpeton thalassium (strain ATCC 35110 / GB-78)</name>
    <dbReference type="NCBI Taxonomy" id="517418"/>
    <lineage>
        <taxon>Bacteria</taxon>
        <taxon>Pseudomonadati</taxon>
        <taxon>Chlorobiota</taxon>
        <taxon>Chlorobiia</taxon>
        <taxon>Chlorobiales</taxon>
        <taxon>Chloroherpetonaceae</taxon>
        <taxon>Chloroherpeton</taxon>
    </lineage>
</organism>
<dbReference type="SUPFAM" id="SSF53659">
    <property type="entry name" value="Isocitrate/Isopropylmalate dehydrogenase-like"/>
    <property type="match status" value="1"/>
</dbReference>
<dbReference type="PANTHER" id="PTHR43356">
    <property type="entry name" value="PHOSPHATE ACETYLTRANSFERASE"/>
    <property type="match status" value="1"/>
</dbReference>
<dbReference type="InterPro" id="IPR050500">
    <property type="entry name" value="Phos_Acetyltrans/Butyryltrans"/>
</dbReference>
<evidence type="ECO:0000256" key="6">
    <source>
        <dbReference type="ARBA" id="ARBA00022679"/>
    </source>
</evidence>
<evidence type="ECO:0000256" key="4">
    <source>
        <dbReference type="ARBA" id="ARBA00012707"/>
    </source>
</evidence>
<dbReference type="NCBIfam" id="NF007233">
    <property type="entry name" value="PRK09653.1"/>
    <property type="match status" value="1"/>
</dbReference>